<organism evidence="2 3">
    <name type="scientific">Companilactobacillus mishanensis</name>
    <dbReference type="NCBI Taxonomy" id="2486008"/>
    <lineage>
        <taxon>Bacteria</taxon>
        <taxon>Bacillati</taxon>
        <taxon>Bacillota</taxon>
        <taxon>Bacilli</taxon>
        <taxon>Lactobacillales</taxon>
        <taxon>Lactobacillaceae</taxon>
        <taxon>Companilactobacillus</taxon>
    </lineage>
</organism>
<sequence>MRTNKSKILTSFTFMCIFIYFAIYRYYMIPVGDDYFWYGEKGTYLLQHGFFSTNAIYGGSVNGRYLANFIEIIMMHRRPIAMFFYAFFWTLLIWAIWQLLKNHRTVLPLIVAMLFPMTMAAPFLNNILFWNNGFIVYVPPMALLLAYLAICRNWNDDKYKYSRTLALITFILGLSGGLFVENSTILQVILAVIVVVYFRGKTRIFHWTYLAGTIFSFLIMFSNRSYYIQNKSGYRRTTTDPVQIWGIFTKYIHLWLTTYNWLVTITICASIVILSIRHKLPTILKIFEIALSSIFLIYFIGAQIYLSHFETDPTEMYIGLPEKFSTPDAIVGLAFLLFLGVSIFILFQNEPLMYVYYILAAMSVIPLLPIESPVSCRPEFLTYVFLFMIAANFFIEAVSAIPQKVLIGLLVIPLVILASNFQVKSYQNSIANDQRIKYVDFLNGTKQLKTQVPYPDYVAFKDSLIQQDPTYWENYLNHTKK</sequence>
<dbReference type="InterPro" id="IPR045691">
    <property type="entry name" value="DUF6056"/>
</dbReference>
<proteinExistence type="predicted"/>
<feature type="transmembrane region" description="Helical" evidence="1">
    <location>
        <begin position="167"/>
        <end position="197"/>
    </location>
</feature>
<dbReference type="OrthoDB" id="1821221at2"/>
<feature type="transmembrane region" description="Helical" evidence="1">
    <location>
        <begin position="12"/>
        <end position="29"/>
    </location>
</feature>
<keyword evidence="1" id="KW-0812">Transmembrane</keyword>
<evidence type="ECO:0000313" key="2">
    <source>
        <dbReference type="EMBL" id="MQS53514.1"/>
    </source>
</evidence>
<comment type="caution">
    <text evidence="2">The sequence shown here is derived from an EMBL/GenBank/DDBJ whole genome shotgun (WGS) entry which is preliminary data.</text>
</comment>
<feature type="transmembrane region" description="Helical" evidence="1">
    <location>
        <begin position="252"/>
        <end position="274"/>
    </location>
</feature>
<dbReference type="Proteomes" id="UP000380386">
    <property type="component" value="Unassembled WGS sequence"/>
</dbReference>
<feature type="transmembrane region" description="Helical" evidence="1">
    <location>
        <begin position="329"/>
        <end position="347"/>
    </location>
</feature>
<keyword evidence="1" id="KW-1133">Transmembrane helix</keyword>
<feature type="transmembrane region" description="Helical" evidence="1">
    <location>
        <begin position="106"/>
        <end position="127"/>
    </location>
</feature>
<dbReference type="RefSeq" id="WP_153383960.1">
    <property type="nucleotide sequence ID" value="NZ_VDFM01000020.1"/>
</dbReference>
<reference evidence="2 3" key="1">
    <citation type="journal article" date="2019" name="Syst. Appl. Microbiol.">
        <title>Polyphasic characterization of two novel Lactobacillus spp. isolated from blown salami packages: Description of Lactobacillus halodurans sp. nov. and Lactobacillus salsicarnum sp. nov.</title>
        <authorList>
            <person name="Schuster J.A."/>
            <person name="Klingl A."/>
            <person name="Vogel R.F."/>
            <person name="Ehrmann M.A."/>
        </authorList>
    </citation>
    <scope>NUCLEOTIDE SEQUENCE [LARGE SCALE GENOMIC DNA]</scope>
    <source>
        <strain evidence="2 3">TMW 1.2118</strain>
    </source>
</reference>
<protein>
    <submittedName>
        <fullName evidence="2">Uncharacterized protein</fullName>
    </submittedName>
</protein>
<accession>A0A5P0ZKB7</accession>
<gene>
    <name evidence="2" type="ORF">FHL02_10825</name>
</gene>
<feature type="transmembrane region" description="Helical" evidence="1">
    <location>
        <begin position="134"/>
        <end position="155"/>
    </location>
</feature>
<evidence type="ECO:0000256" key="1">
    <source>
        <dbReference type="SAM" id="Phobius"/>
    </source>
</evidence>
<feature type="transmembrane region" description="Helical" evidence="1">
    <location>
        <begin position="380"/>
        <end position="398"/>
    </location>
</feature>
<feature type="transmembrane region" description="Helical" evidence="1">
    <location>
        <begin position="204"/>
        <end position="222"/>
    </location>
</feature>
<feature type="transmembrane region" description="Helical" evidence="1">
    <location>
        <begin position="79"/>
        <end position="100"/>
    </location>
</feature>
<name>A0A5P0ZKB7_9LACO</name>
<feature type="transmembrane region" description="Helical" evidence="1">
    <location>
        <begin position="354"/>
        <end position="374"/>
    </location>
</feature>
<dbReference type="Pfam" id="PF19528">
    <property type="entry name" value="DUF6056"/>
    <property type="match status" value="1"/>
</dbReference>
<evidence type="ECO:0000313" key="3">
    <source>
        <dbReference type="Proteomes" id="UP000380386"/>
    </source>
</evidence>
<dbReference type="AlphaFoldDB" id="A0A5P0ZKB7"/>
<feature type="transmembrane region" description="Helical" evidence="1">
    <location>
        <begin position="405"/>
        <end position="423"/>
    </location>
</feature>
<dbReference type="EMBL" id="VDFM01000020">
    <property type="protein sequence ID" value="MQS53514.1"/>
    <property type="molecule type" value="Genomic_DNA"/>
</dbReference>
<feature type="transmembrane region" description="Helical" evidence="1">
    <location>
        <begin position="49"/>
        <end position="67"/>
    </location>
</feature>
<feature type="transmembrane region" description="Helical" evidence="1">
    <location>
        <begin position="286"/>
        <end position="309"/>
    </location>
</feature>
<keyword evidence="1" id="KW-0472">Membrane</keyword>